<evidence type="ECO:0000256" key="1">
    <source>
        <dbReference type="SAM" id="Phobius"/>
    </source>
</evidence>
<feature type="non-terminal residue" evidence="2">
    <location>
        <position position="1"/>
    </location>
</feature>
<evidence type="ECO:0008006" key="3">
    <source>
        <dbReference type="Google" id="ProtNLM"/>
    </source>
</evidence>
<proteinExistence type="predicted"/>
<sequence length="370" mass="40663">VVSWVFSLILIVFGIFVFWKLPVRELPSGLQPPVVQVKVEYKSASALIIDEEVTQVIEDVVGGAEGIKNIDSKSENGKSTINIEFDTEIDLDDAANDIRERVARVVDRLPSESNPPQILKQAAGFTTTMWLALSSPTWSDLELGDYAERYLVDKFSSVKNVGRILVGGLRELSVRVWIDPVKLAANNLTIQEVEGALRNENVSLPAGTLEASNIDLTINLDKSYNDLEKLKQLPIKKSKDNLVRLSDVANIEFGPVSEKALFRAQSKDVLNLKTVGIGVYARSGASTVELSKEIKKKVKELKKNLPEGLNLEIAFNRATYIGAAINEVYKTLIIAFVLVVIIIYLFLGNFKAVIVPAVALPVSLIATFLG</sequence>
<dbReference type="PANTHER" id="PTHR32063">
    <property type="match status" value="1"/>
</dbReference>
<dbReference type="Gene3D" id="3.30.70.1320">
    <property type="entry name" value="Multidrug efflux transporter AcrB pore domain like"/>
    <property type="match status" value="1"/>
</dbReference>
<feature type="transmembrane region" description="Helical" evidence="1">
    <location>
        <begin position="353"/>
        <end position="369"/>
    </location>
</feature>
<feature type="non-terminal residue" evidence="2">
    <location>
        <position position="370"/>
    </location>
</feature>
<dbReference type="GO" id="GO:0005886">
    <property type="term" value="C:plasma membrane"/>
    <property type="evidence" value="ECO:0007669"/>
    <property type="project" value="TreeGrafter"/>
</dbReference>
<dbReference type="AlphaFoldDB" id="A0A382ICB1"/>
<dbReference type="SUPFAM" id="SSF82693">
    <property type="entry name" value="Multidrug efflux transporter AcrB pore domain, PN1, PN2, PC1 and PC2 subdomains"/>
    <property type="match status" value="2"/>
</dbReference>
<dbReference type="Pfam" id="PF00873">
    <property type="entry name" value="ACR_tran"/>
    <property type="match status" value="1"/>
</dbReference>
<protein>
    <recommendedName>
        <fullName evidence="3">SSD domain-containing protein</fullName>
    </recommendedName>
</protein>
<keyword evidence="1" id="KW-0472">Membrane</keyword>
<dbReference type="InterPro" id="IPR027463">
    <property type="entry name" value="AcrB_DN_DC_subdom"/>
</dbReference>
<reference evidence="2" key="1">
    <citation type="submission" date="2018-05" db="EMBL/GenBank/DDBJ databases">
        <authorList>
            <person name="Lanie J.A."/>
            <person name="Ng W.-L."/>
            <person name="Kazmierczak K.M."/>
            <person name="Andrzejewski T.M."/>
            <person name="Davidsen T.M."/>
            <person name="Wayne K.J."/>
            <person name="Tettelin H."/>
            <person name="Glass J.I."/>
            <person name="Rusch D."/>
            <person name="Podicherti R."/>
            <person name="Tsui H.-C.T."/>
            <person name="Winkler M.E."/>
        </authorList>
    </citation>
    <scope>NUCLEOTIDE SEQUENCE</scope>
</reference>
<evidence type="ECO:0000313" key="2">
    <source>
        <dbReference type="EMBL" id="SVB97246.1"/>
    </source>
</evidence>
<organism evidence="2">
    <name type="scientific">marine metagenome</name>
    <dbReference type="NCBI Taxonomy" id="408172"/>
    <lineage>
        <taxon>unclassified sequences</taxon>
        <taxon>metagenomes</taxon>
        <taxon>ecological metagenomes</taxon>
    </lineage>
</organism>
<keyword evidence="1" id="KW-1133">Transmembrane helix</keyword>
<dbReference type="PANTHER" id="PTHR32063:SF14">
    <property type="entry name" value="BLL4319 PROTEIN"/>
    <property type="match status" value="1"/>
</dbReference>
<dbReference type="Gene3D" id="3.30.2090.10">
    <property type="entry name" value="Multidrug efflux transporter AcrB TolC docking domain, DN and DC subdomains"/>
    <property type="match status" value="1"/>
</dbReference>
<gene>
    <name evidence="2" type="ORF">METZ01_LOCUS250100</name>
</gene>
<name>A0A382ICB1_9ZZZZ</name>
<dbReference type="Gene3D" id="3.30.70.1430">
    <property type="entry name" value="Multidrug efflux transporter AcrB pore domain"/>
    <property type="match status" value="1"/>
</dbReference>
<dbReference type="SUPFAM" id="SSF82714">
    <property type="entry name" value="Multidrug efflux transporter AcrB TolC docking domain, DN and DC subdomains"/>
    <property type="match status" value="1"/>
</dbReference>
<dbReference type="EMBL" id="UINC01066485">
    <property type="protein sequence ID" value="SVB97246.1"/>
    <property type="molecule type" value="Genomic_DNA"/>
</dbReference>
<dbReference type="InterPro" id="IPR001036">
    <property type="entry name" value="Acrflvin-R"/>
</dbReference>
<accession>A0A382ICB1</accession>
<dbReference type="PRINTS" id="PR00702">
    <property type="entry name" value="ACRIFLAVINRP"/>
</dbReference>
<feature type="transmembrane region" description="Helical" evidence="1">
    <location>
        <begin position="328"/>
        <end position="347"/>
    </location>
</feature>
<dbReference type="GO" id="GO:0042910">
    <property type="term" value="F:xenobiotic transmembrane transporter activity"/>
    <property type="evidence" value="ECO:0007669"/>
    <property type="project" value="TreeGrafter"/>
</dbReference>
<dbReference type="Gene3D" id="1.20.1640.10">
    <property type="entry name" value="Multidrug efflux transporter AcrB transmembrane domain"/>
    <property type="match status" value="1"/>
</dbReference>
<keyword evidence="1" id="KW-0812">Transmembrane</keyword>
<feature type="transmembrane region" description="Helical" evidence="1">
    <location>
        <begin position="6"/>
        <end position="23"/>
    </location>
</feature>